<comment type="caution">
    <text evidence="1">The sequence shown here is derived from an EMBL/GenBank/DDBJ whole genome shotgun (WGS) entry which is preliminary data.</text>
</comment>
<protein>
    <submittedName>
        <fullName evidence="1">Uncharacterized protein</fullName>
    </submittedName>
</protein>
<gene>
    <name evidence="1" type="ORF">A2896_00475</name>
</gene>
<accession>A0A1G2EFJ6</accession>
<sequence length="70" mass="8115">MKKKSVLIILGTLFVFNILAWIGVFQLNHANLEVTFFDVGQRDAILTEWTQYIPSYLGLSSLMKTKQYLF</sequence>
<evidence type="ECO:0000313" key="1">
    <source>
        <dbReference type="EMBL" id="OGZ24575.1"/>
    </source>
</evidence>
<name>A0A1G2EFJ6_9BACT</name>
<dbReference type="STRING" id="1801672.A2896_00475"/>
<dbReference type="EMBL" id="MHMH01000008">
    <property type="protein sequence ID" value="OGZ24575.1"/>
    <property type="molecule type" value="Genomic_DNA"/>
</dbReference>
<evidence type="ECO:0000313" key="2">
    <source>
        <dbReference type="Proteomes" id="UP000178647"/>
    </source>
</evidence>
<organism evidence="1 2">
    <name type="scientific">Candidatus Nealsonbacteria bacterium RIFCSPLOWO2_01_FULL_43_32</name>
    <dbReference type="NCBI Taxonomy" id="1801672"/>
    <lineage>
        <taxon>Bacteria</taxon>
        <taxon>Candidatus Nealsoniibacteriota</taxon>
    </lineage>
</organism>
<dbReference type="Proteomes" id="UP000178647">
    <property type="component" value="Unassembled WGS sequence"/>
</dbReference>
<dbReference type="AlphaFoldDB" id="A0A1G2EFJ6"/>
<proteinExistence type="predicted"/>
<reference evidence="1 2" key="1">
    <citation type="journal article" date="2016" name="Nat. Commun.">
        <title>Thousands of microbial genomes shed light on interconnected biogeochemical processes in an aquifer system.</title>
        <authorList>
            <person name="Anantharaman K."/>
            <person name="Brown C.T."/>
            <person name="Hug L.A."/>
            <person name="Sharon I."/>
            <person name="Castelle C.J."/>
            <person name="Probst A.J."/>
            <person name="Thomas B.C."/>
            <person name="Singh A."/>
            <person name="Wilkins M.J."/>
            <person name="Karaoz U."/>
            <person name="Brodie E.L."/>
            <person name="Williams K.H."/>
            <person name="Hubbard S.S."/>
            <person name="Banfield J.F."/>
        </authorList>
    </citation>
    <scope>NUCLEOTIDE SEQUENCE [LARGE SCALE GENOMIC DNA]</scope>
</reference>